<evidence type="ECO:0000256" key="8">
    <source>
        <dbReference type="SAM" id="SignalP"/>
    </source>
</evidence>
<evidence type="ECO:0000256" key="5">
    <source>
        <dbReference type="ARBA" id="ARBA00023237"/>
    </source>
</evidence>
<feature type="region of interest" description="Disordered" evidence="7">
    <location>
        <begin position="45"/>
        <end position="70"/>
    </location>
</feature>
<organism evidence="9 10">
    <name type="scientific">Alicycliphilus denitrificans</name>
    <dbReference type="NCBI Taxonomy" id="179636"/>
    <lineage>
        <taxon>Bacteria</taxon>
        <taxon>Pseudomonadati</taxon>
        <taxon>Pseudomonadota</taxon>
        <taxon>Betaproteobacteria</taxon>
        <taxon>Burkholderiales</taxon>
        <taxon>Comamonadaceae</taxon>
        <taxon>Alicycliphilus</taxon>
    </lineage>
</organism>
<keyword evidence="6" id="KW-0449">Lipoprotein</keyword>
<dbReference type="NCBIfam" id="NF047847">
    <property type="entry name" value="SS_mature_LptM"/>
    <property type="match status" value="1"/>
</dbReference>
<evidence type="ECO:0000313" key="10">
    <source>
        <dbReference type="Proteomes" id="UP000216225"/>
    </source>
</evidence>
<evidence type="ECO:0000256" key="6">
    <source>
        <dbReference type="ARBA" id="ARBA00023288"/>
    </source>
</evidence>
<dbReference type="Proteomes" id="UP000216225">
    <property type="component" value="Unassembled WGS sequence"/>
</dbReference>
<keyword evidence="5" id="KW-0998">Cell outer membrane</keyword>
<keyword evidence="3" id="KW-0472">Membrane</keyword>
<keyword evidence="4" id="KW-0564">Palmitate</keyword>
<evidence type="ECO:0000256" key="3">
    <source>
        <dbReference type="ARBA" id="ARBA00023136"/>
    </source>
</evidence>
<evidence type="ECO:0000256" key="4">
    <source>
        <dbReference type="ARBA" id="ARBA00023139"/>
    </source>
</evidence>
<evidence type="ECO:0000256" key="1">
    <source>
        <dbReference type="ARBA" id="ARBA00004459"/>
    </source>
</evidence>
<comment type="subcellular location">
    <subcellularLocation>
        <location evidence="1">Cell outer membrane</location>
        <topology evidence="1">Lipid-anchor</topology>
    </subcellularLocation>
</comment>
<evidence type="ECO:0000256" key="2">
    <source>
        <dbReference type="ARBA" id="ARBA00022729"/>
    </source>
</evidence>
<keyword evidence="2 8" id="KW-0732">Signal</keyword>
<comment type="caution">
    <text evidence="9">The sequence shown here is derived from an EMBL/GenBank/DDBJ whole genome shotgun (WGS) entry which is preliminary data.</text>
</comment>
<gene>
    <name evidence="9" type="ORF">CE154_001670</name>
</gene>
<dbReference type="RefSeq" id="WP_094434604.1">
    <property type="nucleotide sequence ID" value="NZ_NKDB02000001.1"/>
</dbReference>
<dbReference type="AlphaFoldDB" id="A0A3R7H395"/>
<proteinExistence type="predicted"/>
<dbReference type="PROSITE" id="PS51257">
    <property type="entry name" value="PROKAR_LIPOPROTEIN"/>
    <property type="match status" value="1"/>
</dbReference>
<name>A0A3R7H395_9BURK</name>
<protein>
    <recommendedName>
        <fullName evidence="11">Lipoprotein</fullName>
    </recommendedName>
</protein>
<feature type="signal peptide" evidence="8">
    <location>
        <begin position="1"/>
        <end position="22"/>
    </location>
</feature>
<accession>A0A3R7H395</accession>
<evidence type="ECO:0000313" key="9">
    <source>
        <dbReference type="EMBL" id="RKJ98502.1"/>
    </source>
</evidence>
<dbReference type="InterPro" id="IPR032831">
    <property type="entry name" value="LptM_cons"/>
</dbReference>
<evidence type="ECO:0000256" key="7">
    <source>
        <dbReference type="SAM" id="MobiDB-lite"/>
    </source>
</evidence>
<evidence type="ECO:0008006" key="11">
    <source>
        <dbReference type="Google" id="ProtNLM"/>
    </source>
</evidence>
<sequence>MLRARQILVRTIALALSAAALGCGQRGPLYLPTEPAAAQRATLPETLNPAASRATAPAAPSSVPASSPLP</sequence>
<feature type="chain" id="PRO_5018685450" description="Lipoprotein" evidence="8">
    <location>
        <begin position="23"/>
        <end position="70"/>
    </location>
</feature>
<reference evidence="9 10" key="1">
    <citation type="submission" date="2018-09" db="EMBL/GenBank/DDBJ databases">
        <title>Genome comparison of Alicycliphilus sp. BQ1, a polyurethanolytic bacterium, with its closest phylogenetic relatives Alicycliphilus denitrificans BC and K601, unable to attack polyurethane.</title>
        <authorList>
            <person name="Loza-Tavera H."/>
            <person name="Lozano L."/>
            <person name="Cevallos M."/>
            <person name="Maya-Lucas O."/>
            <person name="Garcia-Mena J."/>
            <person name="Hernandez J."/>
        </authorList>
    </citation>
    <scope>NUCLEOTIDE SEQUENCE [LARGE SCALE GENOMIC DNA]</scope>
    <source>
        <strain evidence="9 10">BQ1</strain>
    </source>
</reference>
<feature type="compositionally biased region" description="Low complexity" evidence="7">
    <location>
        <begin position="49"/>
        <end position="70"/>
    </location>
</feature>
<dbReference type="EMBL" id="NKDB02000001">
    <property type="protein sequence ID" value="RKJ98502.1"/>
    <property type="molecule type" value="Genomic_DNA"/>
</dbReference>